<gene>
    <name evidence="2" type="ORF">ATM17_15290</name>
</gene>
<dbReference type="RefSeq" id="WP_054729185.1">
    <property type="nucleotide sequence ID" value="NZ_CP009429.1"/>
</dbReference>
<evidence type="ECO:0000313" key="3">
    <source>
        <dbReference type="Proteomes" id="UP000076088"/>
    </source>
</evidence>
<name>A0AAC8Z207_SPHMC</name>
<sequence>MAGEGIGWGTEFHLHNGTSLIELLGVFNVGIPEATSDDVEITHYKSPDKYREFIQGLKDRGEFVVEMNYVAGSATDLLCQAALNAGDTRPFKTVLPDDAGDPAWEIEGTAYAKGYARNIPVDDRMTAQLTFRVSGNVTEGAPA</sequence>
<dbReference type="EMBL" id="CP013344">
    <property type="protein sequence ID" value="AMU90389.1"/>
    <property type="molecule type" value="Genomic_DNA"/>
</dbReference>
<proteinExistence type="predicted"/>
<organism evidence="2 3">
    <name type="scientific">Sphingopyxis macrogoltabida</name>
    <name type="common">Sphingomonas macrogoltabidus</name>
    <dbReference type="NCBI Taxonomy" id="33050"/>
    <lineage>
        <taxon>Bacteria</taxon>
        <taxon>Pseudomonadati</taxon>
        <taxon>Pseudomonadota</taxon>
        <taxon>Alphaproteobacteria</taxon>
        <taxon>Sphingomonadales</taxon>
        <taxon>Sphingomonadaceae</taxon>
        <taxon>Sphingopyxis</taxon>
    </lineage>
</organism>
<dbReference type="KEGG" id="smaz:LH19_14710"/>
<dbReference type="Gene3D" id="4.10.410.40">
    <property type="match status" value="1"/>
</dbReference>
<feature type="domain" description="Lambda phage tail tube protein N-terminal" evidence="1">
    <location>
        <begin position="22"/>
        <end position="136"/>
    </location>
</feature>
<dbReference type="AlphaFoldDB" id="A0AAC8Z207"/>
<accession>A0AAC8Z207</accession>
<evidence type="ECO:0000259" key="1">
    <source>
        <dbReference type="Pfam" id="PF16461"/>
    </source>
</evidence>
<reference evidence="3" key="1">
    <citation type="submission" date="2015-11" db="EMBL/GenBank/DDBJ databases">
        <title>Complete genome sequence of a polyethylene-glycol degrader Sphingopyxis macrogoltabida 203N (NBRC 111659).</title>
        <authorList>
            <person name="Yoshiyuki O."/>
            <person name="Shouta N."/>
            <person name="Nagata Y."/>
            <person name="Numata M."/>
            <person name="Tsuchikane K."/>
            <person name="Hosoyama A."/>
            <person name="Yamazoe A."/>
            <person name="Tsuda M."/>
            <person name="Fujita N."/>
            <person name="Kawai F."/>
        </authorList>
    </citation>
    <scope>NUCLEOTIDE SEQUENCE [LARGE SCALE GENOMIC DNA]</scope>
    <source>
        <strain evidence="3">203N</strain>
    </source>
</reference>
<dbReference type="InterPro" id="IPR032494">
    <property type="entry name" value="Phage_TTP_N"/>
</dbReference>
<evidence type="ECO:0000313" key="2">
    <source>
        <dbReference type="EMBL" id="AMU90389.1"/>
    </source>
</evidence>
<dbReference type="Pfam" id="PF16461">
    <property type="entry name" value="Phage_TTP_12"/>
    <property type="match status" value="1"/>
</dbReference>
<keyword evidence="3" id="KW-1185">Reference proteome</keyword>
<dbReference type="Proteomes" id="UP000076088">
    <property type="component" value="Chromosome"/>
</dbReference>
<reference evidence="2 3" key="2">
    <citation type="journal article" date="2016" name="Genome Announc.">
        <title>Complete Genome Sequence of Sphingopyxis macrogoltabida Strain 203N (NBRC 111659), a Polyethylene Glycol Degrader.</title>
        <authorList>
            <person name="Ohtsubo Y."/>
            <person name="Nonoyama S."/>
            <person name="Nagata Y."/>
            <person name="Numata M."/>
            <person name="Tsuchikane K."/>
            <person name="Hosoyama A."/>
            <person name="Yamazoe A."/>
            <person name="Tsuda M."/>
            <person name="Fujita N."/>
            <person name="Kawai F."/>
        </authorList>
    </citation>
    <scope>NUCLEOTIDE SEQUENCE [LARGE SCALE GENOMIC DNA]</scope>
    <source>
        <strain evidence="2 3">203N</strain>
    </source>
</reference>
<protein>
    <recommendedName>
        <fullName evidence="1">Lambda phage tail tube protein N-terminal domain-containing protein</fullName>
    </recommendedName>
</protein>